<feature type="chain" id="PRO_5047128229" evidence="1">
    <location>
        <begin position="26"/>
        <end position="76"/>
    </location>
</feature>
<feature type="signal peptide" evidence="1">
    <location>
        <begin position="1"/>
        <end position="25"/>
    </location>
</feature>
<keyword evidence="3" id="KW-1185">Reference proteome</keyword>
<keyword evidence="1" id="KW-0732">Signal</keyword>
<sequence length="76" mass="8418">MLKSRGEFNTLLLLVKSIDWALVLSAVCGKTATSQVLPTTVVKMDFQGDFMVACKHRLDPAGTLYRGLPQHPLEMQ</sequence>
<comment type="caution">
    <text evidence="2">The sequence shown here is derived from an EMBL/GenBank/DDBJ whole genome shotgun (WGS) entry which is preliminary data.</text>
</comment>
<evidence type="ECO:0000313" key="2">
    <source>
        <dbReference type="EMBL" id="KAK7518941.1"/>
    </source>
</evidence>
<accession>A0ABR1KUG8</accession>
<organism evidence="2 3">
    <name type="scientific">Phyllosticta citriasiana</name>
    <dbReference type="NCBI Taxonomy" id="595635"/>
    <lineage>
        <taxon>Eukaryota</taxon>
        <taxon>Fungi</taxon>
        <taxon>Dikarya</taxon>
        <taxon>Ascomycota</taxon>
        <taxon>Pezizomycotina</taxon>
        <taxon>Dothideomycetes</taxon>
        <taxon>Dothideomycetes incertae sedis</taxon>
        <taxon>Botryosphaeriales</taxon>
        <taxon>Phyllostictaceae</taxon>
        <taxon>Phyllosticta</taxon>
    </lineage>
</organism>
<gene>
    <name evidence="2" type="ORF">IWZ03DRAFT_160154</name>
</gene>
<protein>
    <submittedName>
        <fullName evidence="2">Uncharacterized protein</fullName>
    </submittedName>
</protein>
<name>A0ABR1KUG8_9PEZI</name>
<reference evidence="2 3" key="1">
    <citation type="submission" date="2024-04" db="EMBL/GenBank/DDBJ databases">
        <title>Phyllosticta paracitricarpa is synonymous to the EU quarantine fungus P. citricarpa based on phylogenomic analyses.</title>
        <authorList>
            <consortium name="Lawrence Berkeley National Laboratory"/>
            <person name="Van Ingen-Buijs V.A."/>
            <person name="Van Westerhoven A.C."/>
            <person name="Haridas S."/>
            <person name="Skiadas P."/>
            <person name="Martin F."/>
            <person name="Groenewald J.Z."/>
            <person name="Crous P.W."/>
            <person name="Seidl M.F."/>
        </authorList>
    </citation>
    <scope>NUCLEOTIDE SEQUENCE [LARGE SCALE GENOMIC DNA]</scope>
    <source>
        <strain evidence="2 3">CBS 123371</strain>
    </source>
</reference>
<evidence type="ECO:0000313" key="3">
    <source>
        <dbReference type="Proteomes" id="UP001363622"/>
    </source>
</evidence>
<dbReference type="EMBL" id="JBBPHU010000004">
    <property type="protein sequence ID" value="KAK7518941.1"/>
    <property type="molecule type" value="Genomic_DNA"/>
</dbReference>
<proteinExistence type="predicted"/>
<evidence type="ECO:0000256" key="1">
    <source>
        <dbReference type="SAM" id="SignalP"/>
    </source>
</evidence>
<dbReference type="Proteomes" id="UP001363622">
    <property type="component" value="Unassembled WGS sequence"/>
</dbReference>